<comment type="caution">
    <text evidence="1">The sequence shown here is derived from an EMBL/GenBank/DDBJ whole genome shotgun (WGS) entry which is preliminary data.</text>
</comment>
<proteinExistence type="predicted"/>
<evidence type="ECO:0000313" key="1">
    <source>
        <dbReference type="EMBL" id="GAA4326726.1"/>
    </source>
</evidence>
<sequence length="54" mass="6087">MIRLLGHVANSILGAPVESKKFILFMFKIDLVHVEGEREARLDGSRRARPAPPF</sequence>
<keyword evidence="2" id="KW-1185">Reference proteome</keyword>
<evidence type="ECO:0000313" key="2">
    <source>
        <dbReference type="Proteomes" id="UP001501671"/>
    </source>
</evidence>
<protein>
    <submittedName>
        <fullName evidence="1">Uncharacterized protein</fullName>
    </submittedName>
</protein>
<gene>
    <name evidence="1" type="ORF">GCM10023144_10540</name>
</gene>
<name>A0ABP8GMI5_9BURK</name>
<dbReference type="Proteomes" id="UP001501671">
    <property type="component" value="Unassembled WGS sequence"/>
</dbReference>
<accession>A0ABP8GMI5</accession>
<reference evidence="2" key="1">
    <citation type="journal article" date="2019" name="Int. J. Syst. Evol. Microbiol.">
        <title>The Global Catalogue of Microorganisms (GCM) 10K type strain sequencing project: providing services to taxonomists for standard genome sequencing and annotation.</title>
        <authorList>
            <consortium name="The Broad Institute Genomics Platform"/>
            <consortium name="The Broad Institute Genome Sequencing Center for Infectious Disease"/>
            <person name="Wu L."/>
            <person name="Ma J."/>
        </authorList>
    </citation>
    <scope>NUCLEOTIDE SEQUENCE [LARGE SCALE GENOMIC DNA]</scope>
    <source>
        <strain evidence="2">JCM 17666</strain>
    </source>
</reference>
<dbReference type="EMBL" id="BAABFO010000004">
    <property type="protein sequence ID" value="GAA4326726.1"/>
    <property type="molecule type" value="Genomic_DNA"/>
</dbReference>
<organism evidence="1 2">
    <name type="scientific">Pigmentiphaga soli</name>
    <dbReference type="NCBI Taxonomy" id="1007095"/>
    <lineage>
        <taxon>Bacteria</taxon>
        <taxon>Pseudomonadati</taxon>
        <taxon>Pseudomonadota</taxon>
        <taxon>Betaproteobacteria</taxon>
        <taxon>Burkholderiales</taxon>
        <taxon>Alcaligenaceae</taxon>
        <taxon>Pigmentiphaga</taxon>
    </lineage>
</organism>